<protein>
    <recommendedName>
        <fullName evidence="3">Short subunit dehydrogenase</fullName>
    </recommendedName>
</protein>
<dbReference type="SUPFAM" id="SSF51735">
    <property type="entry name" value="NAD(P)-binding Rossmann-fold domains"/>
    <property type="match status" value="1"/>
</dbReference>
<dbReference type="Gene3D" id="3.40.50.720">
    <property type="entry name" value="NAD(P)-binding Rossmann-like Domain"/>
    <property type="match status" value="1"/>
</dbReference>
<name>A0ABP9QA16_9PSEU</name>
<evidence type="ECO:0000313" key="1">
    <source>
        <dbReference type="EMBL" id="GAA5158085.1"/>
    </source>
</evidence>
<accession>A0ABP9QA16</accession>
<dbReference type="EMBL" id="BAABJP010000015">
    <property type="protein sequence ID" value="GAA5158085.1"/>
    <property type="molecule type" value="Genomic_DNA"/>
</dbReference>
<reference evidence="2" key="1">
    <citation type="journal article" date="2019" name="Int. J. Syst. Evol. Microbiol.">
        <title>The Global Catalogue of Microorganisms (GCM) 10K type strain sequencing project: providing services to taxonomists for standard genome sequencing and annotation.</title>
        <authorList>
            <consortium name="The Broad Institute Genomics Platform"/>
            <consortium name="The Broad Institute Genome Sequencing Center for Infectious Disease"/>
            <person name="Wu L."/>
            <person name="Ma J."/>
        </authorList>
    </citation>
    <scope>NUCLEOTIDE SEQUENCE [LARGE SCALE GENOMIC DNA]</scope>
    <source>
        <strain evidence="2">JCM 18303</strain>
    </source>
</reference>
<organism evidence="1 2">
    <name type="scientific">Pseudonocardia eucalypti</name>
    <dbReference type="NCBI Taxonomy" id="648755"/>
    <lineage>
        <taxon>Bacteria</taxon>
        <taxon>Bacillati</taxon>
        <taxon>Actinomycetota</taxon>
        <taxon>Actinomycetes</taxon>
        <taxon>Pseudonocardiales</taxon>
        <taxon>Pseudonocardiaceae</taxon>
        <taxon>Pseudonocardia</taxon>
    </lineage>
</organism>
<gene>
    <name evidence="1" type="ORF">GCM10023321_37300</name>
</gene>
<evidence type="ECO:0008006" key="3">
    <source>
        <dbReference type="Google" id="ProtNLM"/>
    </source>
</evidence>
<sequence>MALLAPVLVTRAALPHLRAAGALHGHAALVRFGEAMRRELYGSGVHVASVYPGPVDTPMMATTRAGADLGYALRPVDQVAAEILAGLEERRIDINTQLPERREMEYLNARDPLALDAALAPKLGALRAAVSTHRGI</sequence>
<proteinExistence type="predicted"/>
<evidence type="ECO:0000313" key="2">
    <source>
        <dbReference type="Proteomes" id="UP001428817"/>
    </source>
</evidence>
<keyword evidence="2" id="KW-1185">Reference proteome</keyword>
<comment type="caution">
    <text evidence="1">The sequence shown here is derived from an EMBL/GenBank/DDBJ whole genome shotgun (WGS) entry which is preliminary data.</text>
</comment>
<dbReference type="InterPro" id="IPR036291">
    <property type="entry name" value="NAD(P)-bd_dom_sf"/>
</dbReference>
<dbReference type="Proteomes" id="UP001428817">
    <property type="component" value="Unassembled WGS sequence"/>
</dbReference>